<proteinExistence type="inferred from homology"/>
<comment type="similarity">
    <text evidence="1">Belongs to the peptidase S8 family.</text>
</comment>
<dbReference type="InterPro" id="IPR036852">
    <property type="entry name" value="Peptidase_S8/S53_dom_sf"/>
</dbReference>
<name>A0A381T8P5_9ZZZZ</name>
<gene>
    <name evidence="6" type="ORF">METZ01_LOCUS64745</name>
</gene>
<keyword evidence="3" id="KW-0378">Hydrolase</keyword>
<dbReference type="Pfam" id="PF00082">
    <property type="entry name" value="Peptidase_S8"/>
    <property type="match status" value="1"/>
</dbReference>
<dbReference type="AlphaFoldDB" id="A0A381T8P5"/>
<dbReference type="InterPro" id="IPR015500">
    <property type="entry name" value="Peptidase_S8_subtilisin-rel"/>
</dbReference>
<dbReference type="EMBL" id="UINC01004114">
    <property type="protein sequence ID" value="SVA11891.1"/>
    <property type="molecule type" value="Genomic_DNA"/>
</dbReference>
<dbReference type="GO" id="GO:0005615">
    <property type="term" value="C:extracellular space"/>
    <property type="evidence" value="ECO:0007669"/>
    <property type="project" value="TreeGrafter"/>
</dbReference>
<dbReference type="PANTHER" id="PTHR43806">
    <property type="entry name" value="PEPTIDASE S8"/>
    <property type="match status" value="1"/>
</dbReference>
<evidence type="ECO:0000256" key="4">
    <source>
        <dbReference type="ARBA" id="ARBA00022825"/>
    </source>
</evidence>
<evidence type="ECO:0000256" key="1">
    <source>
        <dbReference type="ARBA" id="ARBA00011073"/>
    </source>
</evidence>
<sequence>MFVCIFLLQLISANRYIIKLKEKDTEKWFDNSIINETEVLLMKEDYVIVETDLNKDNFNDDNVLDIEDDEIVYSIGSSRLLHSKYYESQGHIDSSCLNSWNLDRVNQVDLPLDNYFLFEDDEELNGDDIDIYVLDTGVNENHEIFLNPPTILTNFGNNGASPEQDCHGHGTHVAGSIAGSITGIAKDANIFSVKISIDCDGTAYTTDMILAIDYVEQLMINNGRKSIINLSFGISTNIKSEINQFITAGGVFVLAAGNDGMDKCMNEKYWDIDTTGGIIVGASNQWDQVARFSNFGDCVDIYAPGENILSAAYYSDSECFVMSGTSMASPFVAGAVGYLWSQNPTFTNEQILDLLKSQRLSDKLDMGSATGNNELLYLDIPIPEPEP</sequence>
<dbReference type="InterPro" id="IPR050131">
    <property type="entry name" value="Peptidase_S8_subtilisin-like"/>
</dbReference>
<evidence type="ECO:0000313" key="6">
    <source>
        <dbReference type="EMBL" id="SVA11891.1"/>
    </source>
</evidence>
<dbReference type="SUPFAM" id="SSF52743">
    <property type="entry name" value="Subtilisin-like"/>
    <property type="match status" value="1"/>
</dbReference>
<dbReference type="InterPro" id="IPR022398">
    <property type="entry name" value="Peptidase_S8_His-AS"/>
</dbReference>
<protein>
    <recommendedName>
        <fullName evidence="5">Peptidase S8/S53 domain-containing protein</fullName>
    </recommendedName>
</protein>
<dbReference type="InterPro" id="IPR023827">
    <property type="entry name" value="Peptidase_S8_Asp-AS"/>
</dbReference>
<dbReference type="Gene3D" id="3.40.50.200">
    <property type="entry name" value="Peptidase S8/S53 domain"/>
    <property type="match status" value="1"/>
</dbReference>
<dbReference type="PROSITE" id="PS51892">
    <property type="entry name" value="SUBTILASE"/>
    <property type="match status" value="1"/>
</dbReference>
<evidence type="ECO:0000256" key="3">
    <source>
        <dbReference type="ARBA" id="ARBA00022801"/>
    </source>
</evidence>
<dbReference type="GO" id="GO:0004252">
    <property type="term" value="F:serine-type endopeptidase activity"/>
    <property type="evidence" value="ECO:0007669"/>
    <property type="project" value="InterPro"/>
</dbReference>
<dbReference type="PROSITE" id="PS00136">
    <property type="entry name" value="SUBTILASE_ASP"/>
    <property type="match status" value="1"/>
</dbReference>
<dbReference type="PROSITE" id="PS00138">
    <property type="entry name" value="SUBTILASE_SER"/>
    <property type="match status" value="1"/>
</dbReference>
<dbReference type="CDD" id="cd04077">
    <property type="entry name" value="Peptidases_S8_PCSK9_ProteinaseK_like"/>
    <property type="match status" value="1"/>
</dbReference>
<dbReference type="GO" id="GO:0006508">
    <property type="term" value="P:proteolysis"/>
    <property type="evidence" value="ECO:0007669"/>
    <property type="project" value="UniProtKB-KW"/>
</dbReference>
<dbReference type="InterPro" id="IPR034193">
    <property type="entry name" value="PCSK9_ProteinaseK-like"/>
</dbReference>
<feature type="non-terminal residue" evidence="6">
    <location>
        <position position="387"/>
    </location>
</feature>
<keyword evidence="2" id="KW-0645">Protease</keyword>
<reference evidence="6" key="1">
    <citation type="submission" date="2018-05" db="EMBL/GenBank/DDBJ databases">
        <authorList>
            <person name="Lanie J.A."/>
            <person name="Ng W.-L."/>
            <person name="Kazmierczak K.M."/>
            <person name="Andrzejewski T.M."/>
            <person name="Davidsen T.M."/>
            <person name="Wayne K.J."/>
            <person name="Tettelin H."/>
            <person name="Glass J.I."/>
            <person name="Rusch D."/>
            <person name="Podicherti R."/>
            <person name="Tsui H.-C.T."/>
            <person name="Winkler M.E."/>
        </authorList>
    </citation>
    <scope>NUCLEOTIDE SEQUENCE</scope>
</reference>
<organism evidence="6">
    <name type="scientific">marine metagenome</name>
    <dbReference type="NCBI Taxonomy" id="408172"/>
    <lineage>
        <taxon>unclassified sequences</taxon>
        <taxon>metagenomes</taxon>
        <taxon>ecological metagenomes</taxon>
    </lineage>
</organism>
<feature type="domain" description="Peptidase S8/S53" evidence="5">
    <location>
        <begin position="127"/>
        <end position="357"/>
    </location>
</feature>
<accession>A0A381T8P5</accession>
<dbReference type="PROSITE" id="PS00137">
    <property type="entry name" value="SUBTILASE_HIS"/>
    <property type="match status" value="1"/>
</dbReference>
<dbReference type="PRINTS" id="PR00723">
    <property type="entry name" value="SUBTILISIN"/>
</dbReference>
<keyword evidence="4" id="KW-0720">Serine protease</keyword>
<evidence type="ECO:0000259" key="5">
    <source>
        <dbReference type="Pfam" id="PF00082"/>
    </source>
</evidence>
<dbReference type="InterPro" id="IPR000209">
    <property type="entry name" value="Peptidase_S8/S53_dom"/>
</dbReference>
<dbReference type="InterPro" id="IPR023828">
    <property type="entry name" value="Peptidase_S8_Ser-AS"/>
</dbReference>
<evidence type="ECO:0000256" key="2">
    <source>
        <dbReference type="ARBA" id="ARBA00022670"/>
    </source>
</evidence>
<dbReference type="PANTHER" id="PTHR43806:SF11">
    <property type="entry name" value="CEREVISIN-RELATED"/>
    <property type="match status" value="1"/>
</dbReference>